<dbReference type="InterPro" id="IPR027417">
    <property type="entry name" value="P-loop_NTPase"/>
</dbReference>
<accession>A0AAE3H467</accession>
<dbReference type="PANTHER" id="PTHR47959:SF13">
    <property type="entry name" value="ATP-DEPENDENT RNA HELICASE RHLE"/>
    <property type="match status" value="1"/>
</dbReference>
<dbReference type="InterPro" id="IPR014001">
    <property type="entry name" value="Helicase_ATP-bd"/>
</dbReference>
<proteinExistence type="inferred from homology"/>
<evidence type="ECO:0000259" key="9">
    <source>
        <dbReference type="PROSITE" id="PS51194"/>
    </source>
</evidence>
<dbReference type="InterPro" id="IPR000629">
    <property type="entry name" value="RNA-helicase_DEAD-box_CS"/>
</dbReference>
<gene>
    <name evidence="11" type="ORF">EGI31_16005</name>
</gene>
<dbReference type="SUPFAM" id="SSF52540">
    <property type="entry name" value="P-loop containing nucleoside triphosphate hydrolases"/>
    <property type="match status" value="1"/>
</dbReference>
<evidence type="ECO:0000256" key="3">
    <source>
        <dbReference type="ARBA" id="ARBA00022806"/>
    </source>
</evidence>
<evidence type="ECO:0000259" key="10">
    <source>
        <dbReference type="PROSITE" id="PS51195"/>
    </source>
</evidence>
<dbReference type="Gene3D" id="3.40.50.300">
    <property type="entry name" value="P-loop containing nucleotide triphosphate hydrolases"/>
    <property type="match status" value="2"/>
</dbReference>
<keyword evidence="1 7" id="KW-0547">Nucleotide-binding</keyword>
<protein>
    <submittedName>
        <fullName evidence="11">DEAD/DEAH box helicase</fullName>
    </submittedName>
</protein>
<evidence type="ECO:0000313" key="12">
    <source>
        <dbReference type="Proteomes" id="UP001204144"/>
    </source>
</evidence>
<dbReference type="InterPro" id="IPR001650">
    <property type="entry name" value="Helicase_C-like"/>
</dbReference>
<dbReference type="RefSeq" id="WP_255038139.1">
    <property type="nucleotide sequence ID" value="NZ_RJUF01000173.1"/>
</dbReference>
<evidence type="ECO:0000256" key="7">
    <source>
        <dbReference type="RuleBase" id="RU000492"/>
    </source>
</evidence>
<dbReference type="GO" id="GO:0003676">
    <property type="term" value="F:nucleic acid binding"/>
    <property type="evidence" value="ECO:0007669"/>
    <property type="project" value="InterPro"/>
</dbReference>
<evidence type="ECO:0000256" key="2">
    <source>
        <dbReference type="ARBA" id="ARBA00022801"/>
    </source>
</evidence>
<dbReference type="GO" id="GO:0016787">
    <property type="term" value="F:hydrolase activity"/>
    <property type="evidence" value="ECO:0007669"/>
    <property type="project" value="UniProtKB-KW"/>
</dbReference>
<dbReference type="InterPro" id="IPR044742">
    <property type="entry name" value="DEAD/DEAH_RhlB"/>
</dbReference>
<dbReference type="PROSITE" id="PS00039">
    <property type="entry name" value="DEAD_ATP_HELICASE"/>
    <property type="match status" value="1"/>
</dbReference>
<dbReference type="InterPro" id="IPR050079">
    <property type="entry name" value="DEAD_box_RNA_helicase"/>
</dbReference>
<dbReference type="GO" id="GO:0003724">
    <property type="term" value="F:RNA helicase activity"/>
    <property type="evidence" value="ECO:0007669"/>
    <property type="project" value="InterPro"/>
</dbReference>
<reference evidence="11 12" key="1">
    <citation type="submission" date="2018-11" db="EMBL/GenBank/DDBJ databases">
        <title>Novel bacteria species description.</title>
        <authorList>
            <person name="Han J.-H."/>
        </authorList>
    </citation>
    <scope>NUCLEOTIDE SEQUENCE [LARGE SCALE GENOMIC DNA]</scope>
    <source>
        <strain evidence="11 12">KCTC23259</strain>
    </source>
</reference>
<dbReference type="InterPro" id="IPR011545">
    <property type="entry name" value="DEAD/DEAH_box_helicase_dom"/>
</dbReference>
<dbReference type="PROSITE" id="PS51192">
    <property type="entry name" value="HELICASE_ATP_BIND_1"/>
    <property type="match status" value="1"/>
</dbReference>
<comment type="caution">
    <text evidence="11">The sequence shown here is derived from an EMBL/GenBank/DDBJ whole genome shotgun (WGS) entry which is preliminary data.</text>
</comment>
<evidence type="ECO:0000256" key="1">
    <source>
        <dbReference type="ARBA" id="ARBA00022741"/>
    </source>
</evidence>
<comment type="similarity">
    <text evidence="5 7">Belongs to the DEAD box helicase family.</text>
</comment>
<dbReference type="AlphaFoldDB" id="A0AAE3H467"/>
<organism evidence="11 12">
    <name type="scientific">Lacihabitans soyangensis</name>
    <dbReference type="NCBI Taxonomy" id="869394"/>
    <lineage>
        <taxon>Bacteria</taxon>
        <taxon>Pseudomonadati</taxon>
        <taxon>Bacteroidota</taxon>
        <taxon>Cytophagia</taxon>
        <taxon>Cytophagales</taxon>
        <taxon>Leadbetterellaceae</taxon>
        <taxon>Lacihabitans</taxon>
    </lineage>
</organism>
<dbReference type="PROSITE" id="PS51194">
    <property type="entry name" value="HELICASE_CTER"/>
    <property type="match status" value="1"/>
</dbReference>
<evidence type="ECO:0000256" key="6">
    <source>
        <dbReference type="PROSITE-ProRule" id="PRU00552"/>
    </source>
</evidence>
<evidence type="ECO:0000256" key="5">
    <source>
        <dbReference type="ARBA" id="ARBA00038437"/>
    </source>
</evidence>
<dbReference type="CDD" id="cd18787">
    <property type="entry name" value="SF2_C_DEAD"/>
    <property type="match status" value="1"/>
</dbReference>
<dbReference type="EMBL" id="RJUF01000173">
    <property type="protein sequence ID" value="MCP9764448.1"/>
    <property type="molecule type" value="Genomic_DNA"/>
</dbReference>
<feature type="domain" description="Helicase ATP-binding" evidence="8">
    <location>
        <begin position="34"/>
        <end position="205"/>
    </location>
</feature>
<dbReference type="Pfam" id="PF00270">
    <property type="entry name" value="DEAD"/>
    <property type="match status" value="1"/>
</dbReference>
<keyword evidence="4 7" id="KW-0067">ATP-binding</keyword>
<dbReference type="GO" id="GO:0005524">
    <property type="term" value="F:ATP binding"/>
    <property type="evidence" value="ECO:0007669"/>
    <property type="project" value="UniProtKB-KW"/>
</dbReference>
<sequence length="370" mass="42092">MENFNQLGVNENLVKALEENKIIKPSEIQQLVIPYLLKNNTDFIGQAQTGTGKTVAFGIPLLQRLNPKIKEIQVLVLSPTRELCQQIAKQIFKMTKYSEKVFAEAVYGGEKIDIQIARLQRPTQVVVATPGRLMDLLERKALDISKVKTIVLDEADEMLSMGFKEAIDNIIGQIHPENIKWLFTATIPDSLKKLTEKYMAPDVHKVTVSRLEVVNSKIEHQFFICEAKEKFDFVLRFLESQGAARGIVFCRTRDDAQMVAKRLKAKNVLADAIHGDLEQRDRDKVMRAFKNKKIQVLVATDISARGIDIEGLSYVVHYQLPDQIEYYTHRSGRTARAGKRGISIAFVSSEELKIIRVIEKNLNIKFLKIK</sequence>
<dbReference type="GO" id="GO:0005829">
    <property type="term" value="C:cytosol"/>
    <property type="evidence" value="ECO:0007669"/>
    <property type="project" value="TreeGrafter"/>
</dbReference>
<evidence type="ECO:0000256" key="4">
    <source>
        <dbReference type="ARBA" id="ARBA00022840"/>
    </source>
</evidence>
<evidence type="ECO:0000259" key="8">
    <source>
        <dbReference type="PROSITE" id="PS51192"/>
    </source>
</evidence>
<keyword evidence="12" id="KW-1185">Reference proteome</keyword>
<dbReference type="Pfam" id="PF00271">
    <property type="entry name" value="Helicase_C"/>
    <property type="match status" value="1"/>
</dbReference>
<name>A0AAE3H467_9BACT</name>
<dbReference type="PROSITE" id="PS51195">
    <property type="entry name" value="Q_MOTIF"/>
    <property type="match status" value="1"/>
</dbReference>
<dbReference type="SMART" id="SM00490">
    <property type="entry name" value="HELICc"/>
    <property type="match status" value="1"/>
</dbReference>
<dbReference type="SMART" id="SM00487">
    <property type="entry name" value="DEXDc"/>
    <property type="match status" value="1"/>
</dbReference>
<dbReference type="PANTHER" id="PTHR47959">
    <property type="entry name" value="ATP-DEPENDENT RNA HELICASE RHLE-RELATED"/>
    <property type="match status" value="1"/>
</dbReference>
<feature type="domain" description="Helicase C-terminal" evidence="9">
    <location>
        <begin position="230"/>
        <end position="370"/>
    </location>
</feature>
<feature type="domain" description="DEAD-box RNA helicase Q" evidence="10">
    <location>
        <begin position="2"/>
        <end position="30"/>
    </location>
</feature>
<feature type="short sequence motif" description="Q motif" evidence="6">
    <location>
        <begin position="2"/>
        <end position="30"/>
    </location>
</feature>
<dbReference type="Proteomes" id="UP001204144">
    <property type="component" value="Unassembled WGS sequence"/>
</dbReference>
<dbReference type="CDD" id="cd00268">
    <property type="entry name" value="DEADc"/>
    <property type="match status" value="1"/>
</dbReference>
<dbReference type="InterPro" id="IPR014014">
    <property type="entry name" value="RNA_helicase_DEAD_Q_motif"/>
</dbReference>
<evidence type="ECO:0000313" key="11">
    <source>
        <dbReference type="EMBL" id="MCP9764448.1"/>
    </source>
</evidence>
<keyword evidence="2 7" id="KW-0378">Hydrolase</keyword>
<keyword evidence="3 7" id="KW-0347">Helicase</keyword>